<dbReference type="InterPro" id="IPR038492">
    <property type="entry name" value="GBBH-like_N_sf"/>
</dbReference>
<dbReference type="RefSeq" id="WP_130186402.1">
    <property type="nucleotide sequence ID" value="NZ_CP035913.1"/>
</dbReference>
<keyword evidence="2" id="KW-0408">Iron</keyword>
<dbReference type="InterPro" id="IPR010376">
    <property type="entry name" value="GBBH-like_N"/>
</dbReference>
<dbReference type="AlphaFoldDB" id="A0A4V0Z3F6"/>
<dbReference type="PANTHER" id="PTHR35303">
    <property type="entry name" value="OS02G0197800 PROTEIN"/>
    <property type="match status" value="1"/>
</dbReference>
<evidence type="ECO:0000256" key="2">
    <source>
        <dbReference type="ARBA" id="ARBA00023004"/>
    </source>
</evidence>
<feature type="domain" description="Gamma-butyrobetaine hydroxylase-like N-terminal" evidence="3">
    <location>
        <begin position="7"/>
        <end position="88"/>
    </location>
</feature>
<dbReference type="EMBL" id="CP035913">
    <property type="protein sequence ID" value="QBE63273.1"/>
    <property type="molecule type" value="Genomic_DNA"/>
</dbReference>
<sequence>MNIEHIENRARSGVLAVRWSDGSEHAFTHADLRAACPCSGCRALRLAGVAIEAPDTLRLTVIEPAGTNALNLGFSDGHARGIYPFAMLANLAAALC</sequence>
<dbReference type="OrthoDB" id="9794178at2"/>
<dbReference type="KEGG" id="plue:EWM63_10125"/>
<evidence type="ECO:0000313" key="5">
    <source>
        <dbReference type="Proteomes" id="UP000290637"/>
    </source>
</evidence>
<keyword evidence="1" id="KW-0479">Metal-binding</keyword>
<reference evidence="4 5" key="1">
    <citation type="submission" date="2019-02" db="EMBL/GenBank/DDBJ databases">
        <title>Draft Genome Sequences of Six Type Strains of the Genus Massilia.</title>
        <authorList>
            <person name="Miess H."/>
            <person name="Frediansyhah A."/>
            <person name="Gross H."/>
        </authorList>
    </citation>
    <scope>NUCLEOTIDE SEQUENCE [LARGE SCALE GENOMIC DNA]</scope>
    <source>
        <strain evidence="4 5">DSM 17473</strain>
    </source>
</reference>
<dbReference type="Pfam" id="PF06155">
    <property type="entry name" value="GBBH-like_N"/>
    <property type="match status" value="1"/>
</dbReference>
<dbReference type="Proteomes" id="UP000290637">
    <property type="component" value="Chromosome"/>
</dbReference>
<name>A0A4V0Z3F6_9BURK</name>
<proteinExistence type="predicted"/>
<evidence type="ECO:0000259" key="3">
    <source>
        <dbReference type="Pfam" id="PF06155"/>
    </source>
</evidence>
<organism evidence="4 5">
    <name type="scientific">Pseudoduganella lutea</name>
    <dbReference type="NCBI Taxonomy" id="321985"/>
    <lineage>
        <taxon>Bacteria</taxon>
        <taxon>Pseudomonadati</taxon>
        <taxon>Pseudomonadota</taxon>
        <taxon>Betaproteobacteria</taxon>
        <taxon>Burkholderiales</taxon>
        <taxon>Oxalobacteraceae</taxon>
        <taxon>Telluria group</taxon>
        <taxon>Pseudoduganella</taxon>
    </lineage>
</organism>
<evidence type="ECO:0000313" key="4">
    <source>
        <dbReference type="EMBL" id="QBE63273.1"/>
    </source>
</evidence>
<accession>A0A4V0Z3F6</accession>
<gene>
    <name evidence="4" type="ORF">EWM63_10125</name>
</gene>
<protein>
    <submittedName>
        <fullName evidence="4">DUF971 domain-containing protein</fullName>
    </submittedName>
</protein>
<evidence type="ECO:0000256" key="1">
    <source>
        <dbReference type="ARBA" id="ARBA00022723"/>
    </source>
</evidence>
<dbReference type="Gene3D" id="3.30.2020.30">
    <property type="match status" value="1"/>
</dbReference>
<keyword evidence="5" id="KW-1185">Reference proteome</keyword>
<dbReference type="GO" id="GO:0046872">
    <property type="term" value="F:metal ion binding"/>
    <property type="evidence" value="ECO:0007669"/>
    <property type="project" value="UniProtKB-KW"/>
</dbReference>